<proteinExistence type="predicted"/>
<dbReference type="Pfam" id="PF02769">
    <property type="entry name" value="AIRS_C"/>
    <property type="match status" value="1"/>
</dbReference>
<feature type="domain" description="PurM-like C-terminal" evidence="2">
    <location>
        <begin position="10"/>
        <end position="128"/>
    </location>
</feature>
<protein>
    <submittedName>
        <fullName evidence="3">Thiamine-monophosphate kinase</fullName>
    </submittedName>
</protein>
<dbReference type="PANTHER" id="PTHR30270">
    <property type="entry name" value="THIAMINE-MONOPHOSPHATE KINASE"/>
    <property type="match status" value="1"/>
</dbReference>
<dbReference type="SUPFAM" id="SSF56042">
    <property type="entry name" value="PurM C-terminal domain-like"/>
    <property type="match status" value="1"/>
</dbReference>
<dbReference type="AlphaFoldDB" id="T0XVV7"/>
<dbReference type="PANTHER" id="PTHR30270:SF3">
    <property type="entry name" value="THIAMINE-MONOPHOSPHATE KINASE"/>
    <property type="match status" value="1"/>
</dbReference>
<dbReference type="Gene3D" id="3.90.650.10">
    <property type="entry name" value="PurM-like C-terminal domain"/>
    <property type="match status" value="1"/>
</dbReference>
<dbReference type="InterPro" id="IPR036676">
    <property type="entry name" value="PurM-like_C_sf"/>
</dbReference>
<dbReference type="GO" id="GO:0009228">
    <property type="term" value="P:thiamine biosynthetic process"/>
    <property type="evidence" value="ECO:0007669"/>
    <property type="project" value="InterPro"/>
</dbReference>
<reference evidence="3" key="2">
    <citation type="journal article" date="2014" name="ISME J.">
        <title>Microbial stratification in low pH oxic and suboxic macroscopic growths along an acid mine drainage.</title>
        <authorList>
            <person name="Mendez-Garcia C."/>
            <person name="Mesa V."/>
            <person name="Sprenger R.R."/>
            <person name="Richter M."/>
            <person name="Diez M.S."/>
            <person name="Solano J."/>
            <person name="Bargiela R."/>
            <person name="Golyshina O.V."/>
            <person name="Manteca A."/>
            <person name="Ramos J.L."/>
            <person name="Gallego J.R."/>
            <person name="Llorente I."/>
            <person name="Martins Dos Santos V.A."/>
            <person name="Jensen O.N."/>
            <person name="Pelaez A.I."/>
            <person name="Sanchez J."/>
            <person name="Ferrer M."/>
        </authorList>
    </citation>
    <scope>NUCLEOTIDE SEQUENCE</scope>
</reference>
<comment type="caution">
    <text evidence="3">The sequence shown here is derived from an EMBL/GenBank/DDBJ whole genome shotgun (WGS) entry which is preliminary data.</text>
</comment>
<feature type="region of interest" description="Disordered" evidence="1">
    <location>
        <begin position="135"/>
        <end position="167"/>
    </location>
</feature>
<reference evidence="3" key="1">
    <citation type="submission" date="2013-08" db="EMBL/GenBank/DDBJ databases">
        <authorList>
            <person name="Mendez C."/>
            <person name="Richter M."/>
            <person name="Ferrer M."/>
            <person name="Sanchez J."/>
        </authorList>
    </citation>
    <scope>NUCLEOTIDE SEQUENCE</scope>
</reference>
<dbReference type="InterPro" id="IPR006283">
    <property type="entry name" value="ThiL-like"/>
</dbReference>
<feature type="non-terminal residue" evidence="3">
    <location>
        <position position="1"/>
    </location>
</feature>
<accession>T0XVV7</accession>
<keyword evidence="3" id="KW-0418">Kinase</keyword>
<dbReference type="InterPro" id="IPR010918">
    <property type="entry name" value="PurM-like_C_dom"/>
</dbReference>
<keyword evidence="3" id="KW-0808">Transferase</keyword>
<dbReference type="GO" id="GO:0009030">
    <property type="term" value="F:thiamine-phosphate kinase activity"/>
    <property type="evidence" value="ECO:0007669"/>
    <property type="project" value="InterPro"/>
</dbReference>
<name>T0XVV7_9ZZZZ</name>
<gene>
    <name evidence="3" type="ORF">B2A_15454</name>
</gene>
<dbReference type="EMBL" id="AUZZ01011253">
    <property type="protein sequence ID" value="EQD26921.1"/>
    <property type="molecule type" value="Genomic_DNA"/>
</dbReference>
<evidence type="ECO:0000256" key="1">
    <source>
        <dbReference type="SAM" id="MobiDB-lite"/>
    </source>
</evidence>
<feature type="compositionally biased region" description="Low complexity" evidence="1">
    <location>
        <begin position="158"/>
        <end position="167"/>
    </location>
</feature>
<sequence length="167" mass="18566">AARRYYRHPGDPRTHRELLDVRPRVAEGRVLGRFASAMLDTSDGLAETARLLASASRVRVDVDEGQIPWTEGLRARPRRERLRWGFFGGDYELLATIRPDRLSAARTAVARTGGRLTPLGTVTRGRGARLLRDGRPGLLGPSTWEPFARRAGGRRPGSRVSSSQGWR</sequence>
<evidence type="ECO:0000313" key="3">
    <source>
        <dbReference type="EMBL" id="EQD26921.1"/>
    </source>
</evidence>
<evidence type="ECO:0000259" key="2">
    <source>
        <dbReference type="Pfam" id="PF02769"/>
    </source>
</evidence>
<organism evidence="3">
    <name type="scientific">mine drainage metagenome</name>
    <dbReference type="NCBI Taxonomy" id="410659"/>
    <lineage>
        <taxon>unclassified sequences</taxon>
        <taxon>metagenomes</taxon>
        <taxon>ecological metagenomes</taxon>
    </lineage>
</organism>